<dbReference type="PROSITE" id="PS50227">
    <property type="entry name" value="G_PROTEIN_RECEP_F2_3"/>
    <property type="match status" value="1"/>
</dbReference>
<dbReference type="Pfam" id="PF02793">
    <property type="entry name" value="HRM"/>
    <property type="match status" value="1"/>
</dbReference>
<keyword evidence="10" id="KW-0807">Transducer</keyword>
<evidence type="ECO:0000256" key="10">
    <source>
        <dbReference type="ARBA" id="ARBA00023224"/>
    </source>
</evidence>
<accession>K1QAI5</accession>
<dbReference type="Pfam" id="PF00002">
    <property type="entry name" value="7tm_2"/>
    <property type="match status" value="2"/>
</dbReference>
<dbReference type="InterPro" id="IPR001879">
    <property type="entry name" value="GPCR_2_extracellular_dom"/>
</dbReference>
<keyword evidence="4" id="KW-0812">Transmembrane</keyword>
<dbReference type="EMBL" id="JH816554">
    <property type="protein sequence ID" value="EKC18501.1"/>
    <property type="molecule type" value="Genomic_DNA"/>
</dbReference>
<keyword evidence="6" id="KW-0297">G-protein coupled receptor</keyword>
<evidence type="ECO:0000259" key="11">
    <source>
        <dbReference type="PROSITE" id="PS50227"/>
    </source>
</evidence>
<keyword evidence="8 13" id="KW-0675">Receptor</keyword>
<evidence type="ECO:0000256" key="7">
    <source>
        <dbReference type="ARBA" id="ARBA00023136"/>
    </source>
</evidence>
<gene>
    <name evidence="13" type="ORF">CGI_10012110</name>
</gene>
<evidence type="ECO:0000256" key="4">
    <source>
        <dbReference type="ARBA" id="ARBA00022692"/>
    </source>
</evidence>
<dbReference type="AlphaFoldDB" id="K1QAI5"/>
<dbReference type="GO" id="GO:0005886">
    <property type="term" value="C:plasma membrane"/>
    <property type="evidence" value="ECO:0007669"/>
    <property type="project" value="UniProtKB-SubCell"/>
</dbReference>
<dbReference type="GO" id="GO:0017046">
    <property type="term" value="F:peptide hormone binding"/>
    <property type="evidence" value="ECO:0007669"/>
    <property type="project" value="TreeGrafter"/>
</dbReference>
<reference evidence="13" key="1">
    <citation type="journal article" date="2012" name="Nature">
        <title>The oyster genome reveals stress adaptation and complexity of shell formation.</title>
        <authorList>
            <person name="Zhang G."/>
            <person name="Fang X."/>
            <person name="Guo X."/>
            <person name="Li L."/>
            <person name="Luo R."/>
            <person name="Xu F."/>
            <person name="Yang P."/>
            <person name="Zhang L."/>
            <person name="Wang X."/>
            <person name="Qi H."/>
            <person name="Xiong Z."/>
            <person name="Que H."/>
            <person name="Xie Y."/>
            <person name="Holland P.W."/>
            <person name="Paps J."/>
            <person name="Zhu Y."/>
            <person name="Wu F."/>
            <person name="Chen Y."/>
            <person name="Wang J."/>
            <person name="Peng C."/>
            <person name="Meng J."/>
            <person name="Yang L."/>
            <person name="Liu J."/>
            <person name="Wen B."/>
            <person name="Zhang N."/>
            <person name="Huang Z."/>
            <person name="Zhu Q."/>
            <person name="Feng Y."/>
            <person name="Mount A."/>
            <person name="Hedgecock D."/>
            <person name="Xu Z."/>
            <person name="Liu Y."/>
            <person name="Domazet-Loso T."/>
            <person name="Du Y."/>
            <person name="Sun X."/>
            <person name="Zhang S."/>
            <person name="Liu B."/>
            <person name="Cheng P."/>
            <person name="Jiang X."/>
            <person name="Li J."/>
            <person name="Fan D."/>
            <person name="Wang W."/>
            <person name="Fu W."/>
            <person name="Wang T."/>
            <person name="Wang B."/>
            <person name="Zhang J."/>
            <person name="Peng Z."/>
            <person name="Li Y."/>
            <person name="Li N."/>
            <person name="Wang J."/>
            <person name="Chen M."/>
            <person name="He Y."/>
            <person name="Tan F."/>
            <person name="Song X."/>
            <person name="Zheng Q."/>
            <person name="Huang R."/>
            <person name="Yang H."/>
            <person name="Du X."/>
            <person name="Chen L."/>
            <person name="Yang M."/>
            <person name="Gaffney P.M."/>
            <person name="Wang S."/>
            <person name="Luo L."/>
            <person name="She Z."/>
            <person name="Ming Y."/>
            <person name="Huang W."/>
            <person name="Zhang S."/>
            <person name="Huang B."/>
            <person name="Zhang Y."/>
            <person name="Qu T."/>
            <person name="Ni P."/>
            <person name="Miao G."/>
            <person name="Wang J."/>
            <person name="Wang Q."/>
            <person name="Steinberg C.E."/>
            <person name="Wang H."/>
            <person name="Li N."/>
            <person name="Qian L."/>
            <person name="Zhang G."/>
            <person name="Li Y."/>
            <person name="Yang H."/>
            <person name="Liu X."/>
            <person name="Wang J."/>
            <person name="Yin Y."/>
            <person name="Wang J."/>
        </authorList>
    </citation>
    <scope>NUCLEOTIDE SEQUENCE [LARGE SCALE GENOMIC DNA]</scope>
    <source>
        <strain evidence="13">05x7-T-G4-1.051#20</strain>
    </source>
</reference>
<dbReference type="InterPro" id="IPR000832">
    <property type="entry name" value="GPCR_2_secretin-like"/>
</dbReference>
<dbReference type="Gene3D" id="1.20.1070.10">
    <property type="entry name" value="Rhodopsin 7-helix transmembrane proteins"/>
    <property type="match status" value="2"/>
</dbReference>
<protein>
    <submittedName>
        <fullName evidence="13">Parathyroid hormone/parathyroid hormone-related peptide receptor</fullName>
    </submittedName>
</protein>
<evidence type="ECO:0000256" key="1">
    <source>
        <dbReference type="ARBA" id="ARBA00004651"/>
    </source>
</evidence>
<evidence type="ECO:0000313" key="13">
    <source>
        <dbReference type="EMBL" id="EKC18501.1"/>
    </source>
</evidence>
<evidence type="ECO:0000256" key="2">
    <source>
        <dbReference type="ARBA" id="ARBA00005314"/>
    </source>
</evidence>
<keyword evidence="5" id="KW-1133">Transmembrane helix</keyword>
<evidence type="ECO:0000256" key="5">
    <source>
        <dbReference type="ARBA" id="ARBA00022989"/>
    </source>
</evidence>
<keyword evidence="7" id="KW-0472">Membrane</keyword>
<feature type="domain" description="G-protein coupled receptors family 2 profile 1" evidence="11">
    <location>
        <begin position="131"/>
        <end position="213"/>
    </location>
</feature>
<name>K1QAI5_MAGGI</name>
<dbReference type="SUPFAM" id="SSF111418">
    <property type="entry name" value="Hormone receptor domain"/>
    <property type="match status" value="1"/>
</dbReference>
<dbReference type="GO" id="GO:0007188">
    <property type="term" value="P:adenylate cyclase-modulating G protein-coupled receptor signaling pathway"/>
    <property type="evidence" value="ECO:0007669"/>
    <property type="project" value="TreeGrafter"/>
</dbReference>
<dbReference type="PROSITE" id="PS00649">
    <property type="entry name" value="G_PROTEIN_RECEP_F2_1"/>
    <property type="match status" value="1"/>
</dbReference>
<evidence type="ECO:0000256" key="3">
    <source>
        <dbReference type="ARBA" id="ARBA00022475"/>
    </source>
</evidence>
<dbReference type="PRINTS" id="PR00249">
    <property type="entry name" value="GPCRSECRETIN"/>
</dbReference>
<evidence type="ECO:0000256" key="9">
    <source>
        <dbReference type="ARBA" id="ARBA00023180"/>
    </source>
</evidence>
<evidence type="ECO:0000256" key="6">
    <source>
        <dbReference type="ARBA" id="ARBA00023040"/>
    </source>
</evidence>
<comment type="similarity">
    <text evidence="2">Belongs to the G-protein coupled receptor 2 family.</text>
</comment>
<dbReference type="PROSITE" id="PS50261">
    <property type="entry name" value="G_PROTEIN_RECEP_F2_4"/>
    <property type="match status" value="1"/>
</dbReference>
<feature type="domain" description="G-protein coupled receptors family 2 profile 2" evidence="12">
    <location>
        <begin position="226"/>
        <end position="473"/>
    </location>
</feature>
<dbReference type="InterPro" id="IPR017981">
    <property type="entry name" value="GPCR_2-like_7TM"/>
</dbReference>
<keyword evidence="3" id="KW-1003">Cell membrane</keyword>
<organism evidence="13">
    <name type="scientific">Magallana gigas</name>
    <name type="common">Pacific oyster</name>
    <name type="synonym">Crassostrea gigas</name>
    <dbReference type="NCBI Taxonomy" id="29159"/>
    <lineage>
        <taxon>Eukaryota</taxon>
        <taxon>Metazoa</taxon>
        <taxon>Spiralia</taxon>
        <taxon>Lophotrochozoa</taxon>
        <taxon>Mollusca</taxon>
        <taxon>Bivalvia</taxon>
        <taxon>Autobranchia</taxon>
        <taxon>Pteriomorphia</taxon>
        <taxon>Ostreida</taxon>
        <taxon>Ostreoidea</taxon>
        <taxon>Ostreidae</taxon>
        <taxon>Magallana</taxon>
    </lineage>
</organism>
<dbReference type="PANTHER" id="PTHR45620">
    <property type="entry name" value="PDF RECEPTOR-LIKE PROTEIN-RELATED"/>
    <property type="match status" value="1"/>
</dbReference>
<sequence length="514" mass="59405">MLTLPHYGTREQRSRFALTKALGNVLPRVLYSKVEMSFSFVEKSRSNTPCLSSVTHYVSLVKNCILLAPRRNLNDGRSRCLKAFVAGGSGVNGAGSYRLSRTDNMMVPNEEKEYRLSLLQQTRRLMEEEAKCSKLIQQTVPTADMMCPPIWDYVMCWNATEAGTTVVQPCPNYIHKFLLNGFAKKTCMENGTWYISPLTNKTWTDFTGCSFEEQWRQSLNQHLDRIQIMSIIGHSISLVSLTIAVGVLLQLRYRTVLHCKRKRSNITMFHINLFLAYILRATTSILKDYLLWNGFALSKDVQQNGEMFGFKDDSSHWECKLLVTFFVYTLVASTFWLTLDAHVLMKLIDVDLRYLQKKKYTRLHIAIGWVIPHLVLRSLLNRPRPANVNYFIKIVRFMYQRMKKNRSKGKHSNNRSTVLKMTKHICILIPLFGVPYMIFTIMSVMLDVAYLYAEMFFSSFQGFLLSVTLCFTDKRVIQESRQIFLRCANTKPRVDMGRKMSQLSSTTRTVLSDS</sequence>
<dbReference type="SMART" id="SM00008">
    <property type="entry name" value="HormR"/>
    <property type="match status" value="1"/>
</dbReference>
<dbReference type="GO" id="GO:0008528">
    <property type="term" value="F:G protein-coupled peptide receptor activity"/>
    <property type="evidence" value="ECO:0007669"/>
    <property type="project" value="TreeGrafter"/>
</dbReference>
<dbReference type="Gene3D" id="4.10.1240.10">
    <property type="entry name" value="GPCR, family 2, extracellular hormone receptor domain"/>
    <property type="match status" value="1"/>
</dbReference>
<keyword evidence="9" id="KW-0325">Glycoprotein</keyword>
<dbReference type="HOGENOM" id="CLU_530243_0_0_1"/>
<dbReference type="InParanoid" id="K1QAI5"/>
<dbReference type="PANTHER" id="PTHR45620:SF1">
    <property type="entry name" value="G-PROTEIN COUPLED RECEPTORS FAMILY 2 PROFILE 2 DOMAIN-CONTAINING PROTEIN"/>
    <property type="match status" value="1"/>
</dbReference>
<evidence type="ECO:0000256" key="8">
    <source>
        <dbReference type="ARBA" id="ARBA00023170"/>
    </source>
</evidence>
<dbReference type="SUPFAM" id="SSF81321">
    <property type="entry name" value="Family A G protein-coupled receptor-like"/>
    <property type="match status" value="1"/>
</dbReference>
<dbReference type="GO" id="GO:0007166">
    <property type="term" value="P:cell surface receptor signaling pathway"/>
    <property type="evidence" value="ECO:0007669"/>
    <property type="project" value="InterPro"/>
</dbReference>
<evidence type="ECO:0000259" key="12">
    <source>
        <dbReference type="PROSITE" id="PS50261"/>
    </source>
</evidence>
<proteinExistence type="inferred from homology"/>
<dbReference type="InterPro" id="IPR050332">
    <property type="entry name" value="GPCR_2"/>
</dbReference>
<dbReference type="InterPro" id="IPR017983">
    <property type="entry name" value="GPCR_2_secretin-like_CS"/>
</dbReference>
<comment type="subcellular location">
    <subcellularLocation>
        <location evidence="1">Cell membrane</location>
        <topology evidence="1">Multi-pass membrane protein</topology>
    </subcellularLocation>
</comment>
<dbReference type="InterPro" id="IPR036445">
    <property type="entry name" value="GPCR_2_extracell_dom_sf"/>
</dbReference>